<evidence type="ECO:0000259" key="2">
    <source>
        <dbReference type="Pfam" id="PF01266"/>
    </source>
</evidence>
<gene>
    <name evidence="3" type="ORF">FAD_0122</name>
</gene>
<dbReference type="OrthoDB" id="168391at2157"/>
<evidence type="ECO:0000256" key="1">
    <source>
        <dbReference type="ARBA" id="ARBA00023002"/>
    </source>
</evidence>
<dbReference type="GeneID" id="31675634"/>
<evidence type="ECO:0000313" key="3">
    <source>
        <dbReference type="EMBL" id="ARD84053.1"/>
    </source>
</evidence>
<dbReference type="KEGG" id="fai:FAD_0122"/>
<dbReference type="PANTHER" id="PTHR13847">
    <property type="entry name" value="SARCOSINE DEHYDROGENASE-RELATED"/>
    <property type="match status" value="1"/>
</dbReference>
<keyword evidence="4" id="KW-1185">Reference proteome</keyword>
<organism evidence="3 4">
    <name type="scientific">Ferroplasma acidiphilum</name>
    <dbReference type="NCBI Taxonomy" id="74969"/>
    <lineage>
        <taxon>Archaea</taxon>
        <taxon>Methanobacteriati</taxon>
        <taxon>Thermoplasmatota</taxon>
        <taxon>Thermoplasmata</taxon>
        <taxon>Thermoplasmatales</taxon>
        <taxon>Ferroplasmaceae</taxon>
        <taxon>Ferroplasma</taxon>
    </lineage>
</organism>
<evidence type="ECO:0000313" key="4">
    <source>
        <dbReference type="Proteomes" id="UP000192050"/>
    </source>
</evidence>
<dbReference type="RefSeq" id="WP_081141359.1">
    <property type="nucleotide sequence ID" value="NZ_CP015363.1"/>
</dbReference>
<dbReference type="GO" id="GO:0016491">
    <property type="term" value="F:oxidoreductase activity"/>
    <property type="evidence" value="ECO:0007669"/>
    <property type="project" value="UniProtKB-KW"/>
</dbReference>
<proteinExistence type="predicted"/>
<feature type="domain" description="FAD dependent oxidoreductase" evidence="2">
    <location>
        <begin position="10"/>
        <end position="364"/>
    </location>
</feature>
<dbReference type="Gene3D" id="3.30.9.10">
    <property type="entry name" value="D-Amino Acid Oxidase, subunit A, domain 2"/>
    <property type="match status" value="1"/>
</dbReference>
<dbReference type="PANTHER" id="PTHR13847:SF287">
    <property type="entry name" value="FAD-DEPENDENT OXIDOREDUCTASE DOMAIN-CONTAINING PROTEIN 1"/>
    <property type="match status" value="1"/>
</dbReference>
<name>A0A1V0N1Q8_9ARCH</name>
<reference evidence="3 4" key="1">
    <citation type="submission" date="2011-10" db="EMBL/GenBank/DDBJ databases">
        <title>Metabolic and evolutionary patterns in the extreme acidophile Ferroplasma acidiphilum.</title>
        <authorList>
            <person name="Golyshina O.V."/>
            <person name="Kozyavkin S.A."/>
            <person name="Tatusov R.L."/>
            <person name="Slesarev A.I."/>
            <person name="Golyshin P.N."/>
        </authorList>
    </citation>
    <scope>NUCLEOTIDE SEQUENCE [LARGE SCALE GENOMIC DNA]</scope>
    <source>
        <strain evidence="4">Y</strain>
    </source>
</reference>
<protein>
    <submittedName>
        <fullName evidence="3">SoxB-like sarcosine oxidase, beta subunit related protein</fullName>
    </submittedName>
</protein>
<sequence length="402" mass="43609">MASDRHINSVIVIGGGSSGTSIAYNLANRGKKVRLIERGNIASGNTGKSSALVRTHYSNELISSLALYSIREFMNFGNTGYSGFTKTGMVFPFKGSNALEASKNFKMLKSLGINEKEISLKEVKEFFPDISTEGYDYILYEPDSGYADPVATSNAYASAAKNLGAEIVTGKSVKTVSSDNSGAYVETYKGEKYSADAIVLATNTWTNDLLQRSGVSSADLLPIYASVHDTIYLRRPEEYTGIKPTLWDPQNSSYYKMEGASITAIGSLDPAIDTREFDPDGDIENHITDEYIEQYLGKLTDRLPGMANASVISTVSGLYDMSPDGQAIIDSLAGVGLDNVYVCAGLSGHGFKLSPAYGRIVADMLTVNEPEKALFDWRNFSASRFKSKKPIKSMYSGIGTIY</sequence>
<dbReference type="InterPro" id="IPR006076">
    <property type="entry name" value="FAD-dep_OxRdtase"/>
</dbReference>
<dbReference type="SUPFAM" id="SSF51905">
    <property type="entry name" value="FAD/NAD(P)-binding domain"/>
    <property type="match status" value="1"/>
</dbReference>
<dbReference type="Proteomes" id="UP000192050">
    <property type="component" value="Chromosome"/>
</dbReference>
<dbReference type="EMBL" id="CP015363">
    <property type="protein sequence ID" value="ARD84053.1"/>
    <property type="molecule type" value="Genomic_DNA"/>
</dbReference>
<dbReference type="Pfam" id="PF01266">
    <property type="entry name" value="DAO"/>
    <property type="match status" value="1"/>
</dbReference>
<dbReference type="Gene3D" id="3.50.50.60">
    <property type="entry name" value="FAD/NAD(P)-binding domain"/>
    <property type="match status" value="1"/>
</dbReference>
<accession>A0A1V0N1Q8</accession>
<keyword evidence="1" id="KW-0560">Oxidoreductase</keyword>
<dbReference type="InterPro" id="IPR036188">
    <property type="entry name" value="FAD/NAD-bd_sf"/>
</dbReference>
<dbReference type="GO" id="GO:0005737">
    <property type="term" value="C:cytoplasm"/>
    <property type="evidence" value="ECO:0007669"/>
    <property type="project" value="TreeGrafter"/>
</dbReference>
<dbReference type="AlphaFoldDB" id="A0A1V0N1Q8"/>
<dbReference type="STRING" id="74969.FAD_0122"/>